<organism evidence="7 8">
    <name type="scientific">Sneathiella marina</name>
    <dbReference type="NCBI Taxonomy" id="2950108"/>
    <lineage>
        <taxon>Bacteria</taxon>
        <taxon>Pseudomonadati</taxon>
        <taxon>Pseudomonadota</taxon>
        <taxon>Alphaproteobacteria</taxon>
        <taxon>Sneathiellales</taxon>
        <taxon>Sneathiellaceae</taxon>
        <taxon>Sneathiella</taxon>
    </lineage>
</organism>
<evidence type="ECO:0000256" key="4">
    <source>
        <dbReference type="RuleBase" id="RU004447"/>
    </source>
</evidence>
<dbReference type="SUPFAM" id="SSF63411">
    <property type="entry name" value="LuxS/MPP-like metallohydrolase"/>
    <property type="match status" value="2"/>
</dbReference>
<dbReference type="PANTHER" id="PTHR11851:SF49">
    <property type="entry name" value="MITOCHONDRIAL-PROCESSING PEPTIDASE SUBUNIT ALPHA"/>
    <property type="match status" value="1"/>
</dbReference>
<evidence type="ECO:0000313" key="8">
    <source>
        <dbReference type="Proteomes" id="UP001056291"/>
    </source>
</evidence>
<proteinExistence type="inferred from homology"/>
<gene>
    <name evidence="7" type="ORF">NBZ79_03970</name>
</gene>
<dbReference type="EMBL" id="CP098747">
    <property type="protein sequence ID" value="USG62131.1"/>
    <property type="molecule type" value="Genomic_DNA"/>
</dbReference>
<evidence type="ECO:0000259" key="6">
    <source>
        <dbReference type="Pfam" id="PF05193"/>
    </source>
</evidence>
<evidence type="ECO:0000259" key="5">
    <source>
        <dbReference type="Pfam" id="PF00675"/>
    </source>
</evidence>
<name>A0ABY4W5K5_9PROT</name>
<dbReference type="Gene3D" id="3.30.830.10">
    <property type="entry name" value="Metalloenzyme, LuxS/M16 peptidase-like"/>
    <property type="match status" value="2"/>
</dbReference>
<dbReference type="PROSITE" id="PS00143">
    <property type="entry name" value="INSULINASE"/>
    <property type="match status" value="1"/>
</dbReference>
<keyword evidence="3" id="KW-0482">Metalloprotease</keyword>
<keyword evidence="3" id="KW-0645">Protease</keyword>
<evidence type="ECO:0000313" key="7">
    <source>
        <dbReference type="EMBL" id="USG62131.1"/>
    </source>
</evidence>
<dbReference type="RefSeq" id="WP_251935724.1">
    <property type="nucleotide sequence ID" value="NZ_CP098747.1"/>
</dbReference>
<dbReference type="InterPro" id="IPR050361">
    <property type="entry name" value="MPP/UQCRC_Complex"/>
</dbReference>
<dbReference type="InterPro" id="IPR011249">
    <property type="entry name" value="Metalloenz_LuxS/M16"/>
</dbReference>
<feature type="domain" description="Peptidase M16 C-terminal" evidence="6">
    <location>
        <begin position="202"/>
        <end position="384"/>
    </location>
</feature>
<sequence length="455" mass="50580">MGLRPRLIVMSILVSVMTLSGLQQAIGENKIPKLFDPKTTVLDNGLEIVVIEDHRAPVVTHMVWYKAGAADEPPLKSGIAHFLEHLMFKGTEKLKPGEFSEIVAKNGGQENAFTSQDYTAYYQNVSVDKLPLFMEMEADRMANLVLNDEAVGPELKVVLEERSQRTDNNPGGLFGEQFQAAQYLAHPYGTPIVGWRQELEKLSTQDAIDWYKKYYAPNNAILIVAGDVKAEEVFELAREHYGPVAAVDLPERKRVQEPPQLAKRVIEMKDKRVRQPSWRQSYLMPLDQKADEKNNRALEVLSEILGGGTTSRLYRGLVVTDKIAAGAGAYFNSGNIDNSTFVFYGSPSTGHTLDEIEAAVQDIIEDIQTNGVTDVELDRAKRNLMAEAIYARDSVRGAANIFGASLANGETIDDIVNWPQHISEVTAEDVKKAANQMFDERRSVVGRLLPDTDES</sequence>
<comment type="cofactor">
    <cofactor evidence="1">
        <name>Zn(2+)</name>
        <dbReference type="ChEBI" id="CHEBI:29105"/>
    </cofactor>
</comment>
<dbReference type="Pfam" id="PF05193">
    <property type="entry name" value="Peptidase_M16_C"/>
    <property type="match status" value="1"/>
</dbReference>
<dbReference type="Pfam" id="PF00675">
    <property type="entry name" value="Peptidase_M16"/>
    <property type="match status" value="1"/>
</dbReference>
<dbReference type="Proteomes" id="UP001056291">
    <property type="component" value="Chromosome"/>
</dbReference>
<dbReference type="PANTHER" id="PTHR11851">
    <property type="entry name" value="METALLOPROTEASE"/>
    <property type="match status" value="1"/>
</dbReference>
<dbReference type="InterPro" id="IPR007863">
    <property type="entry name" value="Peptidase_M16_C"/>
</dbReference>
<reference evidence="7" key="1">
    <citation type="submission" date="2022-06" db="EMBL/GenBank/DDBJ databases">
        <title>Sneathiella actinostolidae sp. nov., isolated from a sea anemonein the Western Pacific Ocean.</title>
        <authorList>
            <person name="Wei M.J."/>
        </authorList>
    </citation>
    <scope>NUCLEOTIDE SEQUENCE</scope>
    <source>
        <strain evidence="7">PHK-P5</strain>
    </source>
</reference>
<feature type="domain" description="Peptidase M16 N-terminal" evidence="5">
    <location>
        <begin position="48"/>
        <end position="192"/>
    </location>
</feature>
<keyword evidence="8" id="KW-1185">Reference proteome</keyword>
<comment type="similarity">
    <text evidence="2 4">Belongs to the peptidase M16 family.</text>
</comment>
<keyword evidence="3" id="KW-0378">Hydrolase</keyword>
<dbReference type="InterPro" id="IPR001431">
    <property type="entry name" value="Pept_M16_Zn_BS"/>
</dbReference>
<evidence type="ECO:0000256" key="2">
    <source>
        <dbReference type="ARBA" id="ARBA00007261"/>
    </source>
</evidence>
<evidence type="ECO:0000256" key="1">
    <source>
        <dbReference type="ARBA" id="ARBA00001947"/>
    </source>
</evidence>
<dbReference type="InterPro" id="IPR011765">
    <property type="entry name" value="Pept_M16_N"/>
</dbReference>
<evidence type="ECO:0000256" key="3">
    <source>
        <dbReference type="ARBA" id="ARBA00023049"/>
    </source>
</evidence>
<accession>A0ABY4W5K5</accession>
<protein>
    <submittedName>
        <fullName evidence="7">Insulinase family protein</fullName>
    </submittedName>
</protein>